<feature type="region of interest" description="Disordered" evidence="9">
    <location>
        <begin position="82"/>
        <end position="106"/>
    </location>
</feature>
<sequence>MGGPNLEVFKFAVYLFVPIVSLVYFGDPAWYHTHVVPYRNKLLPPLEKTVRVSIQAHWRRTTNHRQQEMPFEQHRVREELERIKNERLERRDAKDREAREAKARGE</sequence>
<evidence type="ECO:0000256" key="5">
    <source>
        <dbReference type="ARBA" id="ARBA00022989"/>
    </source>
</evidence>
<evidence type="ECO:0000256" key="1">
    <source>
        <dbReference type="ARBA" id="ARBA00004167"/>
    </source>
</evidence>
<gene>
    <name evidence="10" type="ORF">MSAN_01296100</name>
</gene>
<dbReference type="GO" id="GO:0033617">
    <property type="term" value="P:mitochondrial respiratory chain complex IV assembly"/>
    <property type="evidence" value="ECO:0007669"/>
    <property type="project" value="InterPro"/>
</dbReference>
<dbReference type="InterPro" id="IPR018625">
    <property type="entry name" value="Pet100"/>
</dbReference>
<dbReference type="GO" id="GO:0051082">
    <property type="term" value="F:unfolded protein binding"/>
    <property type="evidence" value="ECO:0007669"/>
    <property type="project" value="TreeGrafter"/>
</dbReference>
<keyword evidence="3" id="KW-0812">Transmembrane</keyword>
<proteinExistence type="inferred from homology"/>
<dbReference type="Pfam" id="PF09803">
    <property type="entry name" value="Pet100"/>
    <property type="match status" value="1"/>
</dbReference>
<keyword evidence="5" id="KW-1133">Transmembrane helix</keyword>
<keyword evidence="4" id="KW-0809">Transit peptide</keyword>
<comment type="similarity">
    <text evidence="8">Belongs to the PET100 family.</text>
</comment>
<name>A0A8H7D2W8_9AGAR</name>
<reference evidence="10" key="1">
    <citation type="submission" date="2020-05" db="EMBL/GenBank/DDBJ databases">
        <title>Mycena genomes resolve the evolution of fungal bioluminescence.</title>
        <authorList>
            <person name="Tsai I.J."/>
        </authorList>
    </citation>
    <scope>NUCLEOTIDE SEQUENCE</scope>
    <source>
        <strain evidence="10">160909Yilan</strain>
    </source>
</reference>
<dbReference type="GO" id="GO:0005743">
    <property type="term" value="C:mitochondrial inner membrane"/>
    <property type="evidence" value="ECO:0007669"/>
    <property type="project" value="TreeGrafter"/>
</dbReference>
<evidence type="ECO:0000256" key="9">
    <source>
        <dbReference type="SAM" id="MobiDB-lite"/>
    </source>
</evidence>
<evidence type="ECO:0000256" key="2">
    <source>
        <dbReference type="ARBA" id="ARBA00004325"/>
    </source>
</evidence>
<protein>
    <recommendedName>
        <fullName evidence="12">Transmembrane protein</fullName>
    </recommendedName>
</protein>
<evidence type="ECO:0000256" key="8">
    <source>
        <dbReference type="ARBA" id="ARBA00038077"/>
    </source>
</evidence>
<keyword evidence="11" id="KW-1185">Reference proteome</keyword>
<keyword evidence="7" id="KW-0472">Membrane</keyword>
<dbReference type="AlphaFoldDB" id="A0A8H7D2W8"/>
<organism evidence="10 11">
    <name type="scientific">Mycena sanguinolenta</name>
    <dbReference type="NCBI Taxonomy" id="230812"/>
    <lineage>
        <taxon>Eukaryota</taxon>
        <taxon>Fungi</taxon>
        <taxon>Dikarya</taxon>
        <taxon>Basidiomycota</taxon>
        <taxon>Agaricomycotina</taxon>
        <taxon>Agaricomycetes</taxon>
        <taxon>Agaricomycetidae</taxon>
        <taxon>Agaricales</taxon>
        <taxon>Marasmiineae</taxon>
        <taxon>Mycenaceae</taxon>
        <taxon>Mycena</taxon>
    </lineage>
</organism>
<dbReference type="Proteomes" id="UP000623467">
    <property type="component" value="Unassembled WGS sequence"/>
</dbReference>
<evidence type="ECO:0000313" key="11">
    <source>
        <dbReference type="Proteomes" id="UP000623467"/>
    </source>
</evidence>
<evidence type="ECO:0000256" key="3">
    <source>
        <dbReference type="ARBA" id="ARBA00022692"/>
    </source>
</evidence>
<dbReference type="OrthoDB" id="18175at2759"/>
<evidence type="ECO:0000256" key="6">
    <source>
        <dbReference type="ARBA" id="ARBA00023128"/>
    </source>
</evidence>
<keyword evidence="6" id="KW-0496">Mitochondrion</keyword>
<dbReference type="EMBL" id="JACAZH010000009">
    <property type="protein sequence ID" value="KAF7359530.1"/>
    <property type="molecule type" value="Genomic_DNA"/>
</dbReference>
<evidence type="ECO:0000256" key="4">
    <source>
        <dbReference type="ARBA" id="ARBA00022946"/>
    </source>
</evidence>
<evidence type="ECO:0000313" key="10">
    <source>
        <dbReference type="EMBL" id="KAF7359530.1"/>
    </source>
</evidence>
<evidence type="ECO:0008006" key="12">
    <source>
        <dbReference type="Google" id="ProtNLM"/>
    </source>
</evidence>
<evidence type="ECO:0000256" key="7">
    <source>
        <dbReference type="ARBA" id="ARBA00023136"/>
    </source>
</evidence>
<dbReference type="PANTHER" id="PTHR33968:SF1">
    <property type="entry name" value="PROTEIN PET100 HOMOLOG, MITOCHONDRIAL"/>
    <property type="match status" value="1"/>
</dbReference>
<comment type="subcellular location">
    <subcellularLocation>
        <location evidence="1">Membrane</location>
        <topology evidence="1">Single-pass membrane protein</topology>
    </subcellularLocation>
    <subcellularLocation>
        <location evidence="2">Mitochondrion membrane</location>
    </subcellularLocation>
</comment>
<dbReference type="PANTHER" id="PTHR33968">
    <property type="entry name" value="PROTEIN PET100 HOMOLOG, MITOCHONDRIAL"/>
    <property type="match status" value="1"/>
</dbReference>
<accession>A0A8H7D2W8</accession>
<comment type="caution">
    <text evidence="10">The sequence shown here is derived from an EMBL/GenBank/DDBJ whole genome shotgun (WGS) entry which is preliminary data.</text>
</comment>